<dbReference type="RefSeq" id="XP_007510464.1">
    <property type="nucleotide sequence ID" value="XM_007510402.1"/>
</dbReference>
<evidence type="ECO:0000259" key="3">
    <source>
        <dbReference type="Pfam" id="PF06974"/>
    </source>
</evidence>
<protein>
    <recommendedName>
        <fullName evidence="3">O-acyltransferase WSD1 C-terminal domain-containing protein</fullName>
    </recommendedName>
</protein>
<dbReference type="PANTHER" id="PTHR31650">
    <property type="entry name" value="O-ACYLTRANSFERASE (WSD1-LIKE) FAMILY PROTEIN"/>
    <property type="match status" value="1"/>
</dbReference>
<dbReference type="PANTHER" id="PTHR31650:SF1">
    <property type="entry name" value="WAX ESTER SYNTHASE_DIACYLGLYCEROL ACYLTRANSFERASE 4-RELATED"/>
    <property type="match status" value="1"/>
</dbReference>
<reference evidence="4 5" key="1">
    <citation type="submission" date="2011-10" db="EMBL/GenBank/DDBJ databases">
        <authorList>
            <person name="Genoscope - CEA"/>
        </authorList>
    </citation>
    <scope>NUCLEOTIDE SEQUENCE [LARGE SCALE GENOMIC DNA]</scope>
    <source>
        <strain evidence="4 5">RCC 1105</strain>
    </source>
</reference>
<sequence>MDCFLSLSLLIFLCFCFVSRSKGERLLRAKTNHHPFDSDDEYSSDDDSSDDDDLLFLLLFLVKSSKSVWGQERIIMGEEGDVPKMSPMDESLARASLTSGVHPPHAGAIDYPLVAFFQMKSVPSDEHVQGILNKLAKFPRFRCKVEPVVEGNVLGKLHWVPTEIRFQKHVTRRDDVHSHEELDKIKNELLVKPLQTDVPLFDVFVLSSSKGRSNNRSKSSENGDSESSIKPVLAIRYSHAIGDGVHAVKVLEHIACGLDGEPVKMVHWKRSKKKKEFKNAWAMMLDCLYFVWVFMVGFCRAVFTAFGPADNKTVIRDEPVKWSGKREITTSTPIALEELKAVRAAFKCTINDVVVSCIAGAVQRYMEARDCPFTKKPSTRVRAIIPFATIPKKEMENMKKDPYTLQNLFTFVSLRLSMGPCSATERLKRTMKKTYDLKRSPEAAITIFLNAIIGKLGSAMQKQTLYDYMSRHSMVLTNVPGPVERVRLAGIEVETVDFACANLINQVSVLSYAGEIRLTLVTDPEVVKDAHTIAEYFLKEIKSLKIAADKVSSEAAAA</sequence>
<dbReference type="GO" id="GO:0008374">
    <property type="term" value="F:O-acyltransferase activity"/>
    <property type="evidence" value="ECO:0007669"/>
    <property type="project" value="InterPro"/>
</dbReference>
<evidence type="ECO:0000313" key="4">
    <source>
        <dbReference type="EMBL" id="CCO17997.1"/>
    </source>
</evidence>
<dbReference type="Proteomes" id="UP000198341">
    <property type="component" value="Chromosome 10"/>
</dbReference>
<name>K8EIJ9_9CHLO</name>
<keyword evidence="1" id="KW-0472">Membrane</keyword>
<feature type="transmembrane region" description="Helical" evidence="1">
    <location>
        <begin position="280"/>
        <end position="303"/>
    </location>
</feature>
<dbReference type="KEGG" id="bpg:Bathy10g02250"/>
<dbReference type="GO" id="GO:0019432">
    <property type="term" value="P:triglyceride biosynthetic process"/>
    <property type="evidence" value="ECO:0007669"/>
    <property type="project" value="TreeGrafter"/>
</dbReference>
<keyword evidence="5" id="KW-1185">Reference proteome</keyword>
<evidence type="ECO:0000313" key="5">
    <source>
        <dbReference type="Proteomes" id="UP000198341"/>
    </source>
</evidence>
<dbReference type="InterPro" id="IPR009721">
    <property type="entry name" value="O-acyltransferase_WSD1_C"/>
</dbReference>
<evidence type="ECO:0000256" key="2">
    <source>
        <dbReference type="SAM" id="SignalP"/>
    </source>
</evidence>
<dbReference type="Pfam" id="PF06974">
    <property type="entry name" value="WS_DGAT_C"/>
    <property type="match status" value="1"/>
</dbReference>
<feature type="chain" id="PRO_5003917195" description="O-acyltransferase WSD1 C-terminal domain-containing protein" evidence="2">
    <location>
        <begin position="24"/>
        <end position="558"/>
    </location>
</feature>
<dbReference type="STRING" id="41875.K8EIJ9"/>
<feature type="domain" description="O-acyltransferase WSD1 C-terminal" evidence="3">
    <location>
        <begin position="407"/>
        <end position="545"/>
    </location>
</feature>
<keyword evidence="1" id="KW-0812">Transmembrane</keyword>
<gene>
    <name evidence="4" type="ordered locus">Bathy10g02250</name>
</gene>
<accession>K8EIJ9</accession>
<dbReference type="eggNOG" id="ENOG502S2TJ">
    <property type="taxonomic scope" value="Eukaryota"/>
</dbReference>
<evidence type="ECO:0000256" key="1">
    <source>
        <dbReference type="SAM" id="Phobius"/>
    </source>
</evidence>
<dbReference type="GO" id="GO:0005886">
    <property type="term" value="C:plasma membrane"/>
    <property type="evidence" value="ECO:0007669"/>
    <property type="project" value="TreeGrafter"/>
</dbReference>
<dbReference type="InterPro" id="IPR045034">
    <property type="entry name" value="O-acyltransferase_WSD1-like"/>
</dbReference>
<keyword evidence="1" id="KW-1133">Transmembrane helix</keyword>
<organism evidence="4 5">
    <name type="scientific">Bathycoccus prasinos</name>
    <dbReference type="NCBI Taxonomy" id="41875"/>
    <lineage>
        <taxon>Eukaryota</taxon>
        <taxon>Viridiplantae</taxon>
        <taxon>Chlorophyta</taxon>
        <taxon>Mamiellophyceae</taxon>
        <taxon>Mamiellales</taxon>
        <taxon>Bathycoccaceae</taxon>
        <taxon>Bathycoccus</taxon>
    </lineage>
</organism>
<proteinExistence type="predicted"/>
<dbReference type="AlphaFoldDB" id="K8EIJ9"/>
<keyword evidence="2" id="KW-0732">Signal</keyword>
<feature type="signal peptide" evidence="2">
    <location>
        <begin position="1"/>
        <end position="23"/>
    </location>
</feature>
<dbReference type="OrthoDB" id="619536at2759"/>
<dbReference type="EMBL" id="FO082269">
    <property type="protein sequence ID" value="CCO17997.1"/>
    <property type="molecule type" value="Genomic_DNA"/>
</dbReference>
<dbReference type="GeneID" id="19013301"/>